<dbReference type="SUPFAM" id="SSF51735">
    <property type="entry name" value="NAD(P)-binding Rossmann-fold domains"/>
    <property type="match status" value="1"/>
</dbReference>
<dbReference type="InterPro" id="IPR036291">
    <property type="entry name" value="NAD(P)-bd_dom_sf"/>
</dbReference>
<dbReference type="EMBL" id="JAGMUU010000025">
    <property type="protein sequence ID" value="KAH7123276.1"/>
    <property type="molecule type" value="Genomic_DNA"/>
</dbReference>
<accession>A0A9P9DQ60</accession>
<dbReference type="PANTHER" id="PTHR47706">
    <property type="entry name" value="NMRA-LIKE FAMILY PROTEIN"/>
    <property type="match status" value="1"/>
</dbReference>
<comment type="similarity">
    <text evidence="1">Belongs to the NmrA-type oxidoreductase family. Isoflavone reductase subfamily.</text>
</comment>
<keyword evidence="2" id="KW-0521">NADP</keyword>
<evidence type="ECO:0000313" key="6">
    <source>
        <dbReference type="Proteomes" id="UP000717696"/>
    </source>
</evidence>
<sequence>MSAIAIAGGLGDLGRLIVDVLYQSGKYELYIMSRKTPNDSATCTSPLTGKPYFPFIKTDYSSESEVTRLLVEHNIDTVICTIALDFQAASDSQITLIRAAEKAACVRRFIPSEFNVDYDLGDDVLPYPDKKFHAVGRRELEKTSLEFSYIYPGMFMDYFGMPNIYTHLRKLFVVIDPANGVAHVPGDGNVKMALSLTKDVARYVALALELEKWPRVMTTVSSTLTLNELIALTEKNLGRKLEVTYQSVPALLKHDNLVLPGNIAVAEHFPEGLEQVKALTADLEASIALGAYDFDKLPEHLNLVDHFAGKTEAPTKVEDILEKAWKGR</sequence>
<dbReference type="Pfam" id="PF05368">
    <property type="entry name" value="NmrA"/>
    <property type="match status" value="1"/>
</dbReference>
<keyword evidence="3" id="KW-0560">Oxidoreductase</keyword>
<name>A0A9P9DQ60_9HYPO</name>
<comment type="caution">
    <text evidence="5">The sequence shown here is derived from an EMBL/GenBank/DDBJ whole genome shotgun (WGS) entry which is preliminary data.</text>
</comment>
<dbReference type="InterPro" id="IPR008030">
    <property type="entry name" value="NmrA-like"/>
</dbReference>
<evidence type="ECO:0000256" key="1">
    <source>
        <dbReference type="ARBA" id="ARBA00005725"/>
    </source>
</evidence>
<dbReference type="GO" id="GO:0016491">
    <property type="term" value="F:oxidoreductase activity"/>
    <property type="evidence" value="ECO:0007669"/>
    <property type="project" value="UniProtKB-KW"/>
</dbReference>
<gene>
    <name evidence="5" type="ORF">B0J13DRAFT_152295</name>
</gene>
<feature type="domain" description="NmrA-like" evidence="4">
    <location>
        <begin position="2"/>
        <end position="264"/>
    </location>
</feature>
<evidence type="ECO:0000259" key="4">
    <source>
        <dbReference type="Pfam" id="PF05368"/>
    </source>
</evidence>
<proteinExistence type="inferred from homology"/>
<protein>
    <submittedName>
        <fullName evidence="5">NmrA-like family protein</fullName>
    </submittedName>
</protein>
<evidence type="ECO:0000256" key="3">
    <source>
        <dbReference type="ARBA" id="ARBA00023002"/>
    </source>
</evidence>
<evidence type="ECO:0000313" key="5">
    <source>
        <dbReference type="EMBL" id="KAH7123276.1"/>
    </source>
</evidence>
<dbReference type="InterPro" id="IPR051609">
    <property type="entry name" value="NmrA/Isoflavone_reductase-like"/>
</dbReference>
<organism evidence="5 6">
    <name type="scientific">Dactylonectria estremocensis</name>
    <dbReference type="NCBI Taxonomy" id="1079267"/>
    <lineage>
        <taxon>Eukaryota</taxon>
        <taxon>Fungi</taxon>
        <taxon>Dikarya</taxon>
        <taxon>Ascomycota</taxon>
        <taxon>Pezizomycotina</taxon>
        <taxon>Sordariomycetes</taxon>
        <taxon>Hypocreomycetidae</taxon>
        <taxon>Hypocreales</taxon>
        <taxon>Nectriaceae</taxon>
        <taxon>Dactylonectria</taxon>
    </lineage>
</organism>
<dbReference type="AlphaFoldDB" id="A0A9P9DQ60"/>
<dbReference type="PANTHER" id="PTHR47706:SF4">
    <property type="entry name" value="NMRA-LIKE DOMAIN-CONTAINING PROTEIN"/>
    <property type="match status" value="1"/>
</dbReference>
<dbReference type="OrthoDB" id="10000533at2759"/>
<evidence type="ECO:0000256" key="2">
    <source>
        <dbReference type="ARBA" id="ARBA00022857"/>
    </source>
</evidence>
<dbReference type="Gene3D" id="3.90.25.10">
    <property type="entry name" value="UDP-galactose 4-epimerase, domain 1"/>
    <property type="match status" value="1"/>
</dbReference>
<keyword evidence="6" id="KW-1185">Reference proteome</keyword>
<dbReference type="Proteomes" id="UP000717696">
    <property type="component" value="Unassembled WGS sequence"/>
</dbReference>
<dbReference type="Gene3D" id="3.40.50.720">
    <property type="entry name" value="NAD(P)-binding Rossmann-like Domain"/>
    <property type="match status" value="1"/>
</dbReference>
<reference evidence="5" key="1">
    <citation type="journal article" date="2021" name="Nat. Commun.">
        <title>Genetic determinants of endophytism in the Arabidopsis root mycobiome.</title>
        <authorList>
            <person name="Mesny F."/>
            <person name="Miyauchi S."/>
            <person name="Thiergart T."/>
            <person name="Pickel B."/>
            <person name="Atanasova L."/>
            <person name="Karlsson M."/>
            <person name="Huettel B."/>
            <person name="Barry K.W."/>
            <person name="Haridas S."/>
            <person name="Chen C."/>
            <person name="Bauer D."/>
            <person name="Andreopoulos W."/>
            <person name="Pangilinan J."/>
            <person name="LaButti K."/>
            <person name="Riley R."/>
            <person name="Lipzen A."/>
            <person name="Clum A."/>
            <person name="Drula E."/>
            <person name="Henrissat B."/>
            <person name="Kohler A."/>
            <person name="Grigoriev I.V."/>
            <person name="Martin F.M."/>
            <person name="Hacquard S."/>
        </authorList>
    </citation>
    <scope>NUCLEOTIDE SEQUENCE</scope>
    <source>
        <strain evidence="5">MPI-CAGE-AT-0021</strain>
    </source>
</reference>